<dbReference type="Proteomes" id="UP001283341">
    <property type="component" value="Unassembled WGS sequence"/>
</dbReference>
<gene>
    <name evidence="2" type="ORF">B0H66DRAFT_595034</name>
</gene>
<name>A0AAE0HWM1_9PEZI</name>
<keyword evidence="3" id="KW-1185">Reference proteome</keyword>
<dbReference type="InterPro" id="IPR023631">
    <property type="entry name" value="Amidase_dom"/>
</dbReference>
<dbReference type="Pfam" id="PF01425">
    <property type="entry name" value="Amidase"/>
    <property type="match status" value="1"/>
</dbReference>
<comment type="caution">
    <text evidence="2">The sequence shown here is derived from an EMBL/GenBank/DDBJ whole genome shotgun (WGS) entry which is preliminary data.</text>
</comment>
<protein>
    <submittedName>
        <fullName evidence="2">Amidase signature domain-containing protein</fullName>
    </submittedName>
</protein>
<dbReference type="EMBL" id="JAUEDM010000007">
    <property type="protein sequence ID" value="KAK3314287.1"/>
    <property type="molecule type" value="Genomic_DNA"/>
</dbReference>
<dbReference type="SUPFAM" id="SSF75304">
    <property type="entry name" value="Amidase signature (AS) enzymes"/>
    <property type="match status" value="1"/>
</dbReference>
<organism evidence="2 3">
    <name type="scientific">Apodospora peruviana</name>
    <dbReference type="NCBI Taxonomy" id="516989"/>
    <lineage>
        <taxon>Eukaryota</taxon>
        <taxon>Fungi</taxon>
        <taxon>Dikarya</taxon>
        <taxon>Ascomycota</taxon>
        <taxon>Pezizomycotina</taxon>
        <taxon>Sordariomycetes</taxon>
        <taxon>Sordariomycetidae</taxon>
        <taxon>Sordariales</taxon>
        <taxon>Lasiosphaeriaceae</taxon>
        <taxon>Apodospora</taxon>
    </lineage>
</organism>
<proteinExistence type="predicted"/>
<feature type="domain" description="Amidase" evidence="1">
    <location>
        <begin position="38"/>
        <end position="112"/>
    </location>
</feature>
<sequence>MDTSSSQLLSIPVQMATRFPLEAVMPALPALAPTTGLIFTFGSDTNGSGRKPASYNGCFSIRPSTGLTDNEGVVGFFPEFDMLVFFGRDVFRFSKFITVWYGDSPMLRSPTPKVRQLYPADYLPTSNPAQTSLIDSFVKGLESALQVTRIEIPFELWKTDQPDGAEHRDIAKYLDHAGIYPFYRDQYHNSADFSNEYKVKFGKPPFVHRALHWQWGSVTSAGVVRNSTDTGYLTASSMLKIWTRQPSWSCPSSRDSRTTAMRNSLTLSERPYGLLDGYATLNMSPMMRAPEVTAPLDDIPYQSIVTGREEPLPIVVSVMGPPGAFPVLSNMKRQKLSDCDTGTGLILVDLVEKGMKAASIPTKVKTGRSLH</sequence>
<reference evidence="2" key="1">
    <citation type="journal article" date="2023" name="Mol. Phylogenet. Evol.">
        <title>Genome-scale phylogeny and comparative genomics of the fungal order Sordariales.</title>
        <authorList>
            <person name="Hensen N."/>
            <person name="Bonometti L."/>
            <person name="Westerberg I."/>
            <person name="Brannstrom I.O."/>
            <person name="Guillou S."/>
            <person name="Cros-Aarteil S."/>
            <person name="Calhoun S."/>
            <person name="Haridas S."/>
            <person name="Kuo A."/>
            <person name="Mondo S."/>
            <person name="Pangilinan J."/>
            <person name="Riley R."/>
            <person name="LaButti K."/>
            <person name="Andreopoulos B."/>
            <person name="Lipzen A."/>
            <person name="Chen C."/>
            <person name="Yan M."/>
            <person name="Daum C."/>
            <person name="Ng V."/>
            <person name="Clum A."/>
            <person name="Steindorff A."/>
            <person name="Ohm R.A."/>
            <person name="Martin F."/>
            <person name="Silar P."/>
            <person name="Natvig D.O."/>
            <person name="Lalanne C."/>
            <person name="Gautier V."/>
            <person name="Ament-Velasquez S.L."/>
            <person name="Kruys A."/>
            <person name="Hutchinson M.I."/>
            <person name="Powell A.J."/>
            <person name="Barry K."/>
            <person name="Miller A.N."/>
            <person name="Grigoriev I.V."/>
            <person name="Debuchy R."/>
            <person name="Gladieux P."/>
            <person name="Hiltunen Thoren M."/>
            <person name="Johannesson H."/>
        </authorList>
    </citation>
    <scope>NUCLEOTIDE SEQUENCE</scope>
    <source>
        <strain evidence="2">CBS 118394</strain>
    </source>
</reference>
<dbReference type="PANTHER" id="PTHR46310:SF7">
    <property type="entry name" value="AMIDASE 1"/>
    <property type="match status" value="1"/>
</dbReference>
<dbReference type="PANTHER" id="PTHR46310">
    <property type="entry name" value="AMIDASE 1"/>
    <property type="match status" value="1"/>
</dbReference>
<evidence type="ECO:0000313" key="3">
    <source>
        <dbReference type="Proteomes" id="UP001283341"/>
    </source>
</evidence>
<dbReference type="Gene3D" id="3.90.1300.10">
    <property type="entry name" value="Amidase signature (AS) domain"/>
    <property type="match status" value="1"/>
</dbReference>
<accession>A0AAE0HWM1</accession>
<dbReference type="InterPro" id="IPR036928">
    <property type="entry name" value="AS_sf"/>
</dbReference>
<evidence type="ECO:0000259" key="1">
    <source>
        <dbReference type="Pfam" id="PF01425"/>
    </source>
</evidence>
<dbReference type="AlphaFoldDB" id="A0AAE0HWM1"/>
<reference evidence="2" key="2">
    <citation type="submission" date="2023-06" db="EMBL/GenBank/DDBJ databases">
        <authorList>
            <consortium name="Lawrence Berkeley National Laboratory"/>
            <person name="Haridas S."/>
            <person name="Hensen N."/>
            <person name="Bonometti L."/>
            <person name="Westerberg I."/>
            <person name="Brannstrom I.O."/>
            <person name="Guillou S."/>
            <person name="Cros-Aarteil S."/>
            <person name="Calhoun S."/>
            <person name="Kuo A."/>
            <person name="Mondo S."/>
            <person name="Pangilinan J."/>
            <person name="Riley R."/>
            <person name="Labutti K."/>
            <person name="Andreopoulos B."/>
            <person name="Lipzen A."/>
            <person name="Chen C."/>
            <person name="Yanf M."/>
            <person name="Daum C."/>
            <person name="Ng V."/>
            <person name="Clum A."/>
            <person name="Steindorff A."/>
            <person name="Ohm R."/>
            <person name="Martin F."/>
            <person name="Silar P."/>
            <person name="Natvig D."/>
            <person name="Lalanne C."/>
            <person name="Gautier V."/>
            <person name="Ament-Velasquez S.L."/>
            <person name="Kruys A."/>
            <person name="Hutchinson M.I."/>
            <person name="Powell A.J."/>
            <person name="Barry K."/>
            <person name="Miller A.N."/>
            <person name="Grigoriev I.V."/>
            <person name="Debuchy R."/>
            <person name="Gladieux P."/>
            <person name="Thoren M.H."/>
            <person name="Johannesson H."/>
        </authorList>
    </citation>
    <scope>NUCLEOTIDE SEQUENCE</scope>
    <source>
        <strain evidence="2">CBS 118394</strain>
    </source>
</reference>
<evidence type="ECO:0000313" key="2">
    <source>
        <dbReference type="EMBL" id="KAK3314287.1"/>
    </source>
</evidence>